<gene>
    <name evidence="2" type="ORF">GS601_09735</name>
</gene>
<keyword evidence="3" id="KW-1185">Reference proteome</keyword>
<keyword evidence="1" id="KW-1133">Transmembrane helix</keyword>
<feature type="transmembrane region" description="Helical" evidence="1">
    <location>
        <begin position="128"/>
        <end position="153"/>
    </location>
</feature>
<evidence type="ECO:0000313" key="3">
    <source>
        <dbReference type="Proteomes" id="UP000646053"/>
    </source>
</evidence>
<name>A0A8J8CMQ3_9CYAN</name>
<protein>
    <submittedName>
        <fullName evidence="2">DUF4079 family protein</fullName>
    </submittedName>
</protein>
<feature type="transmembrane region" description="Helical" evidence="1">
    <location>
        <begin position="64"/>
        <end position="84"/>
    </location>
</feature>
<sequence length="158" mass="17439">MSFEIPQSVKVYSQFVHPVLMWVLLALTLYSFYLGIQWRRARTAQGDVKKELLKGKFNVKHYQIGSVVLALMVVGSVGAMASTYVNSGKLFVNPHLLIGLGMTAMIAVSASLSPFMQKGHEWARYTHIGINIAITGLFGYQAFSGIGIVQNIIKRMGT</sequence>
<dbReference type="RefSeq" id="WP_162423082.1">
    <property type="nucleotide sequence ID" value="NZ_WVIE01000009.1"/>
</dbReference>
<dbReference type="AlphaFoldDB" id="A0A8J8CMQ3"/>
<dbReference type="Proteomes" id="UP000646053">
    <property type="component" value="Unassembled WGS sequence"/>
</dbReference>
<proteinExistence type="predicted"/>
<accession>A0A8J8CMQ3</accession>
<evidence type="ECO:0000256" key="1">
    <source>
        <dbReference type="SAM" id="Phobius"/>
    </source>
</evidence>
<feature type="transmembrane region" description="Helical" evidence="1">
    <location>
        <begin position="96"/>
        <end position="116"/>
    </location>
</feature>
<keyword evidence="1" id="KW-0812">Transmembrane</keyword>
<dbReference type="PANTHER" id="PTHR34679:SF2">
    <property type="entry name" value="OS02G0122500 PROTEIN"/>
    <property type="match status" value="1"/>
</dbReference>
<feature type="transmembrane region" description="Helical" evidence="1">
    <location>
        <begin position="15"/>
        <end position="36"/>
    </location>
</feature>
<dbReference type="Pfam" id="PF13301">
    <property type="entry name" value="DUF4079"/>
    <property type="match status" value="1"/>
</dbReference>
<keyword evidence="1" id="KW-0472">Membrane</keyword>
<organism evidence="2 3">
    <name type="scientific">Myxacorys almedinensis A</name>
    <dbReference type="NCBI Taxonomy" id="2690445"/>
    <lineage>
        <taxon>Bacteria</taxon>
        <taxon>Bacillati</taxon>
        <taxon>Cyanobacteriota</taxon>
        <taxon>Cyanophyceae</taxon>
        <taxon>Leptolyngbyales</taxon>
        <taxon>Leptolyngbyaceae</taxon>
        <taxon>Myxacorys</taxon>
        <taxon>Myxacorys almedinensis</taxon>
    </lineage>
</organism>
<comment type="caution">
    <text evidence="2">The sequence shown here is derived from an EMBL/GenBank/DDBJ whole genome shotgun (WGS) entry which is preliminary data.</text>
</comment>
<dbReference type="InterPro" id="IPR025067">
    <property type="entry name" value="DUF4079"/>
</dbReference>
<reference evidence="2" key="1">
    <citation type="submission" date="2019-12" db="EMBL/GenBank/DDBJ databases">
        <title>High-Quality draft genome sequences of three cyanobacteria isolated from the limestone walls of the Old Cathedral of Coimbra.</title>
        <authorList>
            <person name="Tiago I."/>
            <person name="Soares F."/>
            <person name="Portugal A."/>
        </authorList>
    </citation>
    <scope>NUCLEOTIDE SEQUENCE</scope>
    <source>
        <strain evidence="2">A</strain>
    </source>
</reference>
<evidence type="ECO:0000313" key="2">
    <source>
        <dbReference type="EMBL" id="NDJ17567.1"/>
    </source>
</evidence>
<dbReference type="PANTHER" id="PTHR34679">
    <property type="match status" value="1"/>
</dbReference>
<dbReference type="EMBL" id="WVIE01000009">
    <property type="protein sequence ID" value="NDJ17567.1"/>
    <property type="molecule type" value="Genomic_DNA"/>
</dbReference>